<dbReference type="AlphaFoldDB" id="Q93RP2"/>
<sequence length="376" mass="42929">MVRKFNQLLSGFLTMKSCIYCRTRIDTGLISRTSVGSADNMLYIGCGFFSEMIALAVKRLITDKTERRIVARKAKKPHHDALFKHFLTQPETAREFLSLYLPEAIRSVCDYHTKTGTGSFVDRQLRQLHSDVLYSVETTHGDGYIYCLIEHQSTPDPLMAWRLMYYSLSAMAAHLKKGHTELPLVVPLLFYHGEVRPYPYSNRWLDCFTLSEHAAHLYNQPLPLVDISALSDEEILTHKSIALMELVQKHIRCRDMLEWVPQLVALLNAGYNSAEQRHVVLSYILLNGHTLDLAQFVHQLTEQSPEHETMLMTIAEQLEQKGREQGRTEGRTEGRAEGREEGKLETARALLRHGVSLDIIVTSTGLSREKIEALKH</sequence>
<evidence type="ECO:0000256" key="2">
    <source>
        <dbReference type="SAM" id="MobiDB-lite"/>
    </source>
</evidence>
<dbReference type="Pfam" id="PF04754">
    <property type="entry name" value="Transposase_31"/>
    <property type="match status" value="1"/>
</dbReference>
<reference evidence="4" key="1">
    <citation type="journal article" date="2001" name="Appl. Environ. Microbiol.">
        <title>Sequence analysis of insecticidal genes from Xenorhabdus nematophilus PMFI296.</title>
        <authorList>
            <person name="Morgan J.A."/>
            <person name="Sergeant M."/>
            <person name="Ellis D."/>
            <person name="Ousley M."/>
            <person name="Jarrett P."/>
        </authorList>
    </citation>
    <scope>NUCLEOTIDE SEQUENCE</scope>
</reference>
<proteinExistence type="inferred from homology"/>
<dbReference type="EMBL" id="AJ308438">
    <property type="protein sequence ID" value="CAC38399.1"/>
    <property type="molecule type" value="Genomic_DNA"/>
</dbReference>
<evidence type="ECO:0000256" key="1">
    <source>
        <dbReference type="ARBA" id="ARBA00009787"/>
    </source>
</evidence>
<dbReference type="GO" id="GO:1990238">
    <property type="term" value="F:double-stranded DNA endonuclease activity"/>
    <property type="evidence" value="ECO:0007669"/>
    <property type="project" value="TreeGrafter"/>
</dbReference>
<evidence type="ECO:0000259" key="3">
    <source>
        <dbReference type="Pfam" id="PF04754"/>
    </source>
</evidence>
<feature type="domain" description="Transposase (putative) YhgA-like" evidence="3">
    <location>
        <begin position="78"/>
        <end position="277"/>
    </location>
</feature>
<dbReference type="PANTHER" id="PTHR34611:SF2">
    <property type="entry name" value="INACTIVE RECOMBINATION-PROMOTING NUCLEASE-LIKE PROTEIN RPNE-RELATED"/>
    <property type="match status" value="1"/>
</dbReference>
<dbReference type="InterPro" id="IPR051699">
    <property type="entry name" value="Rpn/YhgA-like_nuclease"/>
</dbReference>
<protein>
    <submittedName>
        <fullName evidence="4">Putative transposase</fullName>
    </submittedName>
</protein>
<name>Q93RP2_XENNE</name>
<evidence type="ECO:0000313" key="4">
    <source>
        <dbReference type="EMBL" id="CAC38399.1"/>
    </source>
</evidence>
<dbReference type="InterPro" id="IPR006842">
    <property type="entry name" value="Transposase_31"/>
</dbReference>
<accession>Q93RP2</accession>
<feature type="region of interest" description="Disordered" evidence="2">
    <location>
        <begin position="319"/>
        <end position="342"/>
    </location>
</feature>
<comment type="similarity">
    <text evidence="1">Belongs to the Rpn/YhgA-like nuclease family.</text>
</comment>
<gene>
    <name evidence="4" type="primary">htran</name>
</gene>
<dbReference type="NCBIfam" id="TIGR01784">
    <property type="entry name" value="T_den_put_tspse"/>
    <property type="match status" value="1"/>
</dbReference>
<dbReference type="GO" id="GO:0006310">
    <property type="term" value="P:DNA recombination"/>
    <property type="evidence" value="ECO:0007669"/>
    <property type="project" value="TreeGrafter"/>
</dbReference>
<dbReference type="PANTHER" id="PTHR34611">
    <property type="match status" value="1"/>
</dbReference>
<dbReference type="InterPro" id="IPR010106">
    <property type="entry name" value="RpnA"/>
</dbReference>
<organism evidence="4">
    <name type="scientific">Xenorhabdus nematophila</name>
    <name type="common">Achromobacter nematophilus</name>
    <dbReference type="NCBI Taxonomy" id="628"/>
    <lineage>
        <taxon>Bacteria</taxon>
        <taxon>Pseudomonadati</taxon>
        <taxon>Pseudomonadota</taxon>
        <taxon>Gammaproteobacteria</taxon>
        <taxon>Enterobacterales</taxon>
        <taxon>Morganellaceae</taxon>
        <taxon>Xenorhabdus</taxon>
    </lineage>
</organism>